<evidence type="ECO:0000256" key="2">
    <source>
        <dbReference type="ARBA" id="ARBA00022679"/>
    </source>
</evidence>
<dbReference type="GO" id="GO:0032259">
    <property type="term" value="P:methylation"/>
    <property type="evidence" value="ECO:0007669"/>
    <property type="project" value="UniProtKB-KW"/>
</dbReference>
<dbReference type="GO" id="GO:0008168">
    <property type="term" value="F:methyltransferase activity"/>
    <property type="evidence" value="ECO:0007669"/>
    <property type="project" value="UniProtKB-KW"/>
</dbReference>
<comment type="caution">
    <text evidence="3">The sequence shown here is derived from an EMBL/GenBank/DDBJ whole genome shotgun (WGS) entry which is preliminary data.</text>
</comment>
<dbReference type="InterPro" id="IPR029063">
    <property type="entry name" value="SAM-dependent_MTases_sf"/>
</dbReference>
<keyword evidence="1 3" id="KW-0489">Methyltransferase</keyword>
<dbReference type="Proteomes" id="UP000650524">
    <property type="component" value="Unassembled WGS sequence"/>
</dbReference>
<reference evidence="3 4" key="1">
    <citation type="submission" date="2020-08" db="EMBL/GenBank/DDBJ databases">
        <title>Bridging the membrane lipid divide: bacteria of the FCB group superphylum have the potential to synthesize archaeal ether lipids.</title>
        <authorList>
            <person name="Villanueva L."/>
            <person name="Von Meijenfeldt F.A.B."/>
            <person name="Westbye A.B."/>
            <person name="Yadav S."/>
            <person name="Hopmans E.C."/>
            <person name="Dutilh B.E."/>
            <person name="Sinninghe Damste J.S."/>
        </authorList>
    </citation>
    <scope>NUCLEOTIDE SEQUENCE [LARGE SCALE GENOMIC DNA]</scope>
    <source>
        <strain evidence="3">NIOZ-UU27</strain>
    </source>
</reference>
<keyword evidence="2" id="KW-0808">Transferase</keyword>
<proteinExistence type="predicted"/>
<dbReference type="EMBL" id="JACNJD010000331">
    <property type="protein sequence ID" value="MBC8178944.1"/>
    <property type="molecule type" value="Genomic_DNA"/>
</dbReference>
<dbReference type="SUPFAM" id="SSF53335">
    <property type="entry name" value="S-adenosyl-L-methionine-dependent methyltransferases"/>
    <property type="match status" value="1"/>
</dbReference>
<dbReference type="AlphaFoldDB" id="A0A8J6T8Y4"/>
<organism evidence="3 4">
    <name type="scientific">Candidatus Desulfacyla euxinica</name>
    <dbReference type="NCBI Taxonomy" id="2841693"/>
    <lineage>
        <taxon>Bacteria</taxon>
        <taxon>Deltaproteobacteria</taxon>
        <taxon>Candidatus Desulfacyla</taxon>
    </lineage>
</organism>
<dbReference type="InterPro" id="IPR007213">
    <property type="entry name" value="Ppm1/Ppm2/Tcmp"/>
</dbReference>
<evidence type="ECO:0000256" key="1">
    <source>
        <dbReference type="ARBA" id="ARBA00022603"/>
    </source>
</evidence>
<gene>
    <name evidence="3" type="ORF">H8E19_16190</name>
</gene>
<name>A0A8J6T8Y4_9DELT</name>
<dbReference type="Gene3D" id="3.40.50.150">
    <property type="entry name" value="Vaccinia Virus protein VP39"/>
    <property type="match status" value="1"/>
</dbReference>
<dbReference type="Pfam" id="PF04072">
    <property type="entry name" value="LCM"/>
    <property type="match status" value="1"/>
</dbReference>
<sequence length="145" mass="15807">MITFLASSHFLMIAADLGERELVDVLKGNESWDQSAQTVIVAEGLVMYLSPKAVKDLFCQCALIAGIGSRIAFTYIPTGPDGRPDAGRRTGLMLWLQKVIGEPWTWSIHPGELGLFLEESGWTNTPTLAGTNRKHGVEFFAVAGK</sequence>
<evidence type="ECO:0000313" key="4">
    <source>
        <dbReference type="Proteomes" id="UP000650524"/>
    </source>
</evidence>
<evidence type="ECO:0000313" key="3">
    <source>
        <dbReference type="EMBL" id="MBC8178944.1"/>
    </source>
</evidence>
<protein>
    <submittedName>
        <fullName evidence="3">Class I SAM-dependent methyltransferase</fullName>
    </submittedName>
</protein>
<accession>A0A8J6T8Y4</accession>